<proteinExistence type="predicted"/>
<organism evidence="1 2">
    <name type="scientific">Salana multivorans</name>
    <dbReference type="NCBI Taxonomy" id="120377"/>
    <lineage>
        <taxon>Bacteria</taxon>
        <taxon>Bacillati</taxon>
        <taxon>Actinomycetota</taxon>
        <taxon>Actinomycetes</taxon>
        <taxon>Micrococcales</taxon>
        <taxon>Beutenbergiaceae</taxon>
        <taxon>Salana</taxon>
    </lineage>
</organism>
<evidence type="ECO:0000313" key="2">
    <source>
        <dbReference type="Proteomes" id="UP000275356"/>
    </source>
</evidence>
<keyword evidence="2" id="KW-1185">Reference proteome</keyword>
<gene>
    <name evidence="1" type="ORF">EDD28_3207</name>
</gene>
<dbReference type="EMBL" id="RKHQ01000002">
    <property type="protein sequence ID" value="ROR93783.1"/>
    <property type="molecule type" value="Genomic_DNA"/>
</dbReference>
<dbReference type="Proteomes" id="UP000275356">
    <property type="component" value="Unassembled WGS sequence"/>
</dbReference>
<dbReference type="NCBIfam" id="TIGR01460">
    <property type="entry name" value="HAD-SF-IIA"/>
    <property type="match status" value="1"/>
</dbReference>
<dbReference type="Pfam" id="PF13344">
    <property type="entry name" value="Hydrolase_6"/>
    <property type="match status" value="1"/>
</dbReference>
<dbReference type="InterPro" id="IPR023214">
    <property type="entry name" value="HAD_sf"/>
</dbReference>
<dbReference type="AlphaFoldDB" id="A0A3N2D1Z3"/>
<dbReference type="GO" id="GO:0005737">
    <property type="term" value="C:cytoplasm"/>
    <property type="evidence" value="ECO:0007669"/>
    <property type="project" value="TreeGrafter"/>
</dbReference>
<dbReference type="PANTHER" id="PTHR19288">
    <property type="entry name" value="4-NITROPHENYLPHOSPHATASE-RELATED"/>
    <property type="match status" value="1"/>
</dbReference>
<reference evidence="1 2" key="1">
    <citation type="submission" date="2018-11" db="EMBL/GenBank/DDBJ databases">
        <title>Sequencing the genomes of 1000 actinobacteria strains.</title>
        <authorList>
            <person name="Klenk H.-P."/>
        </authorList>
    </citation>
    <scope>NUCLEOTIDE SEQUENCE [LARGE SCALE GENOMIC DNA]</scope>
    <source>
        <strain evidence="1 2">DSM 13521</strain>
    </source>
</reference>
<protein>
    <submittedName>
        <fullName evidence="1">HAD superfamily hydrolase (TIGR01450 family)/HAD superfamily hydrolase (TIGR01549 family)</fullName>
    </submittedName>
</protein>
<name>A0A3N2D1Z3_9MICO</name>
<accession>A0A3N2D1Z3</accession>
<dbReference type="OrthoDB" id="3400930at2"/>
<dbReference type="Gene3D" id="3.40.50.1000">
    <property type="entry name" value="HAD superfamily/HAD-like"/>
    <property type="match status" value="2"/>
</dbReference>
<sequence length="357" mass="36432">MSDATLSSCDVPLAETADAVLLDLDGVVWRGAEAVEHASEVLATLTRAGIPPVYVTNNASRPPSVVSDQLTSLGIPTDPAHVMTASLAVTTMLHRELSPGARVLCVGGAGLHQAVANAGFEVVTSADDGPVAVVQGYGPDVGWSQLTQAAYAIEDGAAYFATNLDATLPTERGMAVGNGSLVAAVVSATGVRPISTGKPQPGIFHEAAELVGATHPVMVGDRLDTDLAGARNAGYPGLHVLTGVSQAPALLAATPAERPSFLGLDLRALLETHPAVTTADGHTVCRQARVRVDGDGVVLVRDDQDVQLTSGLTVTLDELRALCVAFWSRADAGAPLPVGTLAPDLVVAGTREAEAVA</sequence>
<dbReference type="GO" id="GO:0016791">
    <property type="term" value="F:phosphatase activity"/>
    <property type="evidence" value="ECO:0007669"/>
    <property type="project" value="TreeGrafter"/>
</dbReference>
<dbReference type="NCBIfam" id="TIGR01549">
    <property type="entry name" value="HAD-SF-IA-v1"/>
    <property type="match status" value="1"/>
</dbReference>
<dbReference type="InterPro" id="IPR006357">
    <property type="entry name" value="HAD-SF_hydro_IIA"/>
</dbReference>
<dbReference type="RefSeq" id="WP_123740686.1">
    <property type="nucleotide sequence ID" value="NZ_RKHQ01000002.1"/>
</dbReference>
<dbReference type="SUPFAM" id="SSF56784">
    <property type="entry name" value="HAD-like"/>
    <property type="match status" value="1"/>
</dbReference>
<evidence type="ECO:0000313" key="1">
    <source>
        <dbReference type="EMBL" id="ROR93783.1"/>
    </source>
</evidence>
<comment type="caution">
    <text evidence="1">The sequence shown here is derived from an EMBL/GenBank/DDBJ whole genome shotgun (WGS) entry which is preliminary data.</text>
</comment>
<keyword evidence="1" id="KW-0378">Hydrolase</keyword>
<dbReference type="InterPro" id="IPR036412">
    <property type="entry name" value="HAD-like_sf"/>
</dbReference>
<dbReference type="PANTHER" id="PTHR19288:SF95">
    <property type="entry name" value="D-GLYCEROL 3-PHOSPHATE PHOSPHATASE"/>
    <property type="match status" value="1"/>
</dbReference>
<dbReference type="Pfam" id="PF13242">
    <property type="entry name" value="Hydrolase_like"/>
    <property type="match status" value="1"/>
</dbReference>
<dbReference type="InterPro" id="IPR006439">
    <property type="entry name" value="HAD-SF_hydro_IA"/>
</dbReference>